<keyword evidence="1" id="KW-1133">Transmembrane helix</keyword>
<sequence>MFIDDRKDEAQYIAAKKRVEELKKFYKHLTVYIVINLFISVMKVRRNLGNGETLEEAIFDFGTFAIWIFWGIAIVIQAFKLFGLNVMFGRDWEEKQIRKYIDRDNLKSDKFR</sequence>
<evidence type="ECO:0000259" key="2">
    <source>
        <dbReference type="Pfam" id="PF13239"/>
    </source>
</evidence>
<dbReference type="Proteomes" id="UP001497416">
    <property type="component" value="Unassembled WGS sequence"/>
</dbReference>
<dbReference type="Pfam" id="PF13239">
    <property type="entry name" value="2TM"/>
    <property type="match status" value="1"/>
</dbReference>
<name>A0ABP1ENQ9_9FLAO</name>
<protein>
    <submittedName>
        <fullName evidence="3">2TM domain-containing protein</fullName>
    </submittedName>
</protein>
<feature type="transmembrane region" description="Helical" evidence="1">
    <location>
        <begin position="64"/>
        <end position="88"/>
    </location>
</feature>
<dbReference type="RefSeq" id="WP_348711629.1">
    <property type="nucleotide sequence ID" value="NZ_CAXIXW010000016.1"/>
</dbReference>
<organism evidence="3 4">
    <name type="scientific">Tenacibaculum platacis</name>
    <dbReference type="NCBI Taxonomy" id="3137852"/>
    <lineage>
        <taxon>Bacteria</taxon>
        <taxon>Pseudomonadati</taxon>
        <taxon>Bacteroidota</taxon>
        <taxon>Flavobacteriia</taxon>
        <taxon>Flavobacteriales</taxon>
        <taxon>Flavobacteriaceae</taxon>
        <taxon>Tenacibaculum</taxon>
    </lineage>
</organism>
<feature type="domain" description="2TM" evidence="2">
    <location>
        <begin position="15"/>
        <end position="101"/>
    </location>
</feature>
<keyword evidence="4" id="KW-1185">Reference proteome</keyword>
<evidence type="ECO:0000313" key="4">
    <source>
        <dbReference type="Proteomes" id="UP001497416"/>
    </source>
</evidence>
<accession>A0ABP1ENQ9</accession>
<proteinExistence type="predicted"/>
<gene>
    <name evidence="3" type="ORF">T190607A01A_20219</name>
</gene>
<dbReference type="EMBL" id="CAXIXY010000004">
    <property type="protein sequence ID" value="CAL2083938.1"/>
    <property type="molecule type" value="Genomic_DNA"/>
</dbReference>
<reference evidence="3 4" key="1">
    <citation type="submission" date="2024-05" db="EMBL/GenBank/DDBJ databases">
        <authorList>
            <person name="Duchaud E."/>
        </authorList>
    </citation>
    <scope>NUCLEOTIDE SEQUENCE [LARGE SCALE GENOMIC DNA]</scope>
    <source>
        <strain evidence="3">Ena-SAMPLE-TAB-13-05-2024-13:56:06:370-140302</strain>
    </source>
</reference>
<dbReference type="InterPro" id="IPR025698">
    <property type="entry name" value="2TM_dom"/>
</dbReference>
<keyword evidence="1" id="KW-0472">Membrane</keyword>
<evidence type="ECO:0000256" key="1">
    <source>
        <dbReference type="SAM" id="Phobius"/>
    </source>
</evidence>
<feature type="transmembrane region" description="Helical" evidence="1">
    <location>
        <begin position="25"/>
        <end position="44"/>
    </location>
</feature>
<comment type="caution">
    <text evidence="3">The sequence shown here is derived from an EMBL/GenBank/DDBJ whole genome shotgun (WGS) entry which is preliminary data.</text>
</comment>
<evidence type="ECO:0000313" key="3">
    <source>
        <dbReference type="EMBL" id="CAL2083938.1"/>
    </source>
</evidence>
<keyword evidence="1" id="KW-0812">Transmembrane</keyword>